<dbReference type="Proteomes" id="UP000628442">
    <property type="component" value="Unassembled WGS sequence"/>
</dbReference>
<evidence type="ECO:0000313" key="4">
    <source>
        <dbReference type="Proteomes" id="UP000292307"/>
    </source>
</evidence>
<evidence type="ECO:0000313" key="5">
    <source>
        <dbReference type="Proteomes" id="UP000628442"/>
    </source>
</evidence>
<dbReference type="EMBL" id="CP036401">
    <property type="protein sequence ID" value="QBI00550.1"/>
    <property type="molecule type" value="Genomic_DNA"/>
</dbReference>
<feature type="chain" id="PRO_5044601599" evidence="1">
    <location>
        <begin position="19"/>
        <end position="161"/>
    </location>
</feature>
<evidence type="ECO:0000256" key="1">
    <source>
        <dbReference type="SAM" id="SignalP"/>
    </source>
</evidence>
<reference evidence="2" key="1">
    <citation type="journal article" date="2014" name="Int. J. Syst. Evol. Microbiol.">
        <title>Complete genome sequence of Corynebacterium casei LMG S-19264T (=DSM 44701T), isolated from a smear-ripened cheese.</title>
        <authorList>
            <consortium name="US DOE Joint Genome Institute (JGI-PGF)"/>
            <person name="Walter F."/>
            <person name="Albersmeier A."/>
            <person name="Kalinowski J."/>
            <person name="Ruckert C."/>
        </authorList>
    </citation>
    <scope>NUCLEOTIDE SEQUENCE</scope>
    <source>
        <strain evidence="2">KCTC 12343</strain>
    </source>
</reference>
<dbReference type="Proteomes" id="UP000292307">
    <property type="component" value="Chromosome"/>
</dbReference>
<name>A0A411WUW8_9BURK</name>
<dbReference type="EMBL" id="BMWV01000002">
    <property type="protein sequence ID" value="GGY32407.1"/>
    <property type="molecule type" value="Genomic_DNA"/>
</dbReference>
<proteinExistence type="predicted"/>
<reference evidence="2" key="3">
    <citation type="submission" date="2022-12" db="EMBL/GenBank/DDBJ databases">
        <authorList>
            <person name="Sun Q."/>
            <person name="Kim S."/>
        </authorList>
    </citation>
    <scope>NUCLEOTIDE SEQUENCE</scope>
    <source>
        <strain evidence="2">KCTC 12343</strain>
    </source>
</reference>
<dbReference type="OrthoDB" id="8962020at2"/>
<evidence type="ECO:0000313" key="3">
    <source>
        <dbReference type="EMBL" id="QBI00550.1"/>
    </source>
</evidence>
<protein>
    <submittedName>
        <fullName evidence="2">Lipoprotein</fullName>
    </submittedName>
</protein>
<organism evidence="2 5">
    <name type="scientific">Pseudoduganella albidiflava</name>
    <dbReference type="NCBI Taxonomy" id="321983"/>
    <lineage>
        <taxon>Bacteria</taxon>
        <taxon>Pseudomonadati</taxon>
        <taxon>Pseudomonadota</taxon>
        <taxon>Betaproteobacteria</taxon>
        <taxon>Burkholderiales</taxon>
        <taxon>Oxalobacteraceae</taxon>
        <taxon>Telluria group</taxon>
        <taxon>Pseudoduganella</taxon>
    </lineage>
</organism>
<reference evidence="3 4" key="2">
    <citation type="submission" date="2019-02" db="EMBL/GenBank/DDBJ databases">
        <title>Draft Genome Sequences of Six Type Strains of the Genus Massilia.</title>
        <authorList>
            <person name="Miess H."/>
            <person name="Frediansyhah A."/>
            <person name="Gross H."/>
        </authorList>
    </citation>
    <scope>NUCLEOTIDE SEQUENCE [LARGE SCALE GENOMIC DNA]</scope>
    <source>
        <strain evidence="3 4">DSM 17472</strain>
    </source>
</reference>
<evidence type="ECO:0000313" key="2">
    <source>
        <dbReference type="EMBL" id="GGY32407.1"/>
    </source>
</evidence>
<gene>
    <name evidence="3" type="ORF">EYF70_06535</name>
    <name evidence="2" type="ORF">GCM10007387_13280</name>
</gene>
<keyword evidence="2" id="KW-0449">Lipoprotein</keyword>
<feature type="signal peptide" evidence="1">
    <location>
        <begin position="1"/>
        <end position="18"/>
    </location>
</feature>
<accession>A0A411WUW8</accession>
<keyword evidence="1" id="KW-0732">Signal</keyword>
<sequence length="161" mass="17779">MKNLIVAAIVGAALAGCALGPPPQPGEPMAAVEARLGHPSARYAAGGETIHEYGAGAFGQFTYMARYGADGRLLSYEQVLTDEKFATIKLGVDDKRTILHTLGQPAETMYLSRRDLEVWSYRYKQSGVWDAMMHVHFSRDGKVREMMAGPDPMRDHREGFF</sequence>
<dbReference type="PROSITE" id="PS51257">
    <property type="entry name" value="PROKAR_LIPOPROTEIN"/>
    <property type="match status" value="1"/>
</dbReference>
<keyword evidence="4" id="KW-1185">Reference proteome</keyword>
<dbReference type="RefSeq" id="WP_131144684.1">
    <property type="nucleotide sequence ID" value="NZ_BMWV01000002.1"/>
</dbReference>
<dbReference type="AlphaFoldDB" id="A0A411WUW8"/>